<evidence type="ECO:0000313" key="3">
    <source>
        <dbReference type="Proteomes" id="UP000335538"/>
    </source>
</evidence>
<dbReference type="Proteomes" id="UP000335538">
    <property type="component" value="Unassembled WGS sequence"/>
</dbReference>
<gene>
    <name evidence="2" type="ORF">PSP31121_05085</name>
</gene>
<evidence type="ECO:0000256" key="1">
    <source>
        <dbReference type="SAM" id="MobiDB-lite"/>
    </source>
</evidence>
<name>A0A5E5BH96_9BURK</name>
<feature type="region of interest" description="Disordered" evidence="1">
    <location>
        <begin position="1"/>
        <end position="22"/>
    </location>
</feature>
<dbReference type="EMBL" id="CABPSR010000023">
    <property type="protein sequence ID" value="VVE85094.1"/>
    <property type="molecule type" value="Genomic_DNA"/>
</dbReference>
<evidence type="ECO:0000313" key="2">
    <source>
        <dbReference type="EMBL" id="VVE85094.1"/>
    </source>
</evidence>
<reference evidence="2 3" key="1">
    <citation type="submission" date="2019-08" db="EMBL/GenBank/DDBJ databases">
        <authorList>
            <person name="Peeters C."/>
        </authorList>
    </citation>
    <scope>NUCLEOTIDE SEQUENCE [LARGE SCALE GENOMIC DNA]</scope>
    <source>
        <strain evidence="2 3">LMG 31121</strain>
    </source>
</reference>
<dbReference type="AlphaFoldDB" id="A0A5E5BH96"/>
<sequence>MDNLSVYLASQPSRPQSPTQRYTPLTLKGRYAGTITDQDWIAARTRGGDAGLGAWPTRVWERLLLWLHWSDRRTAKIACRDIYQAETDREKLAKFMDLRDMVVPADRARFTCEFRGTQVKLAIVDSPLTVELEWAATICLPCR</sequence>
<feature type="compositionally biased region" description="Polar residues" evidence="1">
    <location>
        <begin position="8"/>
        <end position="22"/>
    </location>
</feature>
<proteinExistence type="predicted"/>
<dbReference type="RefSeq" id="WP_150811236.1">
    <property type="nucleotide sequence ID" value="NZ_CABPSR010000023.1"/>
</dbReference>
<organism evidence="2 3">
    <name type="scientific">Pandoraea sputorum</name>
    <dbReference type="NCBI Taxonomy" id="93222"/>
    <lineage>
        <taxon>Bacteria</taxon>
        <taxon>Pseudomonadati</taxon>
        <taxon>Pseudomonadota</taxon>
        <taxon>Betaproteobacteria</taxon>
        <taxon>Burkholderiales</taxon>
        <taxon>Burkholderiaceae</taxon>
        <taxon>Pandoraea</taxon>
    </lineage>
</organism>
<protein>
    <submittedName>
        <fullName evidence="2">Uncharacterized protein</fullName>
    </submittedName>
</protein>
<accession>A0A5E5BH96</accession>